<dbReference type="InterPro" id="IPR024694">
    <property type="entry name" value="PurE_prokaryotes"/>
</dbReference>
<dbReference type="SUPFAM" id="SSF52255">
    <property type="entry name" value="N5-CAIR mutase (phosphoribosylaminoimidazole carboxylase, PurE)"/>
    <property type="match status" value="1"/>
</dbReference>
<dbReference type="SMART" id="SM01001">
    <property type="entry name" value="AIRC"/>
    <property type="match status" value="1"/>
</dbReference>
<dbReference type="FunCoup" id="D8IDA7">
    <property type="interactions" value="282"/>
</dbReference>
<evidence type="ECO:0000256" key="5">
    <source>
        <dbReference type="PIRSR" id="PIRSR001338-1"/>
    </source>
</evidence>
<dbReference type="PANTHER" id="PTHR23046:SF2">
    <property type="entry name" value="PHOSPHORIBOSYLAMINOIMIDAZOLE CARBOXYLASE"/>
    <property type="match status" value="1"/>
</dbReference>
<dbReference type="PIRSF" id="PIRSF001338">
    <property type="entry name" value="AIR_carboxylase"/>
    <property type="match status" value="1"/>
</dbReference>
<protein>
    <recommendedName>
        <fullName evidence="3 4">N5-carboxyaminoimidazole ribonucleotide mutase</fullName>
        <shortName evidence="3 4">N5-CAIR mutase</shortName>
        <ecNumber evidence="3 4">5.4.99.18</ecNumber>
    </recommendedName>
    <alternativeName>
        <fullName evidence="3">5-(carboxyamino)imidazole ribonucleotide mutase</fullName>
    </alternativeName>
</protein>
<reference evidence="7 8" key="1">
    <citation type="journal article" date="2010" name="PLoS ONE">
        <title>The complete genome sequence of the pathogenic intestinal spirochete Brachyspira pilosicoli and comparison with other Brachyspira genomes.</title>
        <authorList>
            <person name="Wanchanthuek P."/>
            <person name="Bellgard M.I."/>
            <person name="La T."/>
            <person name="Ryan K."/>
            <person name="Moolhuijzen P."/>
            <person name="Chapman B."/>
            <person name="Black M."/>
            <person name="Schibeci D."/>
            <person name="Hunter A."/>
            <person name="Barrero R."/>
            <person name="Phillips N.D."/>
            <person name="Hampson D.J."/>
        </authorList>
    </citation>
    <scope>NUCLEOTIDE SEQUENCE [LARGE SCALE GENOMIC DNA]</scope>
    <source>
        <strain evidence="8">ATCC BAA-1826 / 95/1000</strain>
    </source>
</reference>
<sequence>MKVAIIFGSRSDTDKMKNAALCLKEFGIEYKAFVLSAHRVPEHLEKTIKDIENQNFEVIIAGAGLAAHLPGVIASKTILPVIGVPISASVLDGMDALLSIVQMPKPITVATVGINNSYNAGMLAVEILSLKYESVRNKLIEYRKKMKEDFISDNEKPIDFGI</sequence>
<comment type="similarity">
    <text evidence="3">Belongs to the AIR carboxylase family. Class I subfamily.</text>
</comment>
<feature type="domain" description="PurE" evidence="6">
    <location>
        <begin position="1"/>
        <end position="150"/>
    </location>
</feature>
<dbReference type="HOGENOM" id="CLU_094982_2_0_12"/>
<dbReference type="InterPro" id="IPR000031">
    <property type="entry name" value="PurE_dom"/>
</dbReference>
<evidence type="ECO:0000256" key="1">
    <source>
        <dbReference type="ARBA" id="ARBA00022755"/>
    </source>
</evidence>
<dbReference type="AlphaFoldDB" id="D8IDA7"/>
<comment type="pathway">
    <text evidence="3 4">Purine metabolism; IMP biosynthesis via de novo pathway; 5-amino-1-(5-phospho-D-ribosyl)imidazole-4-carboxylate from 5-amino-1-(5-phospho-D-ribosyl)imidazole (N5-CAIR route): step 2/2.</text>
</comment>
<proteinExistence type="inferred from homology"/>
<evidence type="ECO:0000259" key="6">
    <source>
        <dbReference type="SMART" id="SM01001"/>
    </source>
</evidence>
<dbReference type="KEGG" id="bpo:BP951000_1140"/>
<evidence type="ECO:0000313" key="7">
    <source>
        <dbReference type="EMBL" id="ADK31130.1"/>
    </source>
</evidence>
<feature type="binding site" evidence="3 5">
    <location>
        <position position="9"/>
    </location>
    <ligand>
        <name>substrate</name>
    </ligand>
</feature>
<dbReference type="EC" id="5.4.99.18" evidence="3 4"/>
<feature type="binding site" evidence="3 5">
    <location>
        <position position="12"/>
    </location>
    <ligand>
        <name>substrate</name>
    </ligand>
</feature>
<keyword evidence="8" id="KW-1185">Reference proteome</keyword>
<accession>D8IDA7</accession>
<dbReference type="EMBL" id="CP002025">
    <property type="protein sequence ID" value="ADK31130.1"/>
    <property type="molecule type" value="Genomic_DNA"/>
</dbReference>
<comment type="catalytic activity">
    <reaction evidence="3 4">
        <text>5-carboxyamino-1-(5-phospho-D-ribosyl)imidazole + H(+) = 5-amino-1-(5-phospho-D-ribosyl)imidazole-4-carboxylate</text>
        <dbReference type="Rhea" id="RHEA:13193"/>
        <dbReference type="ChEBI" id="CHEBI:15378"/>
        <dbReference type="ChEBI" id="CHEBI:58730"/>
        <dbReference type="ChEBI" id="CHEBI:77657"/>
        <dbReference type="EC" id="5.4.99.18"/>
    </reaction>
</comment>
<keyword evidence="2 3" id="KW-0413">Isomerase</keyword>
<evidence type="ECO:0000256" key="4">
    <source>
        <dbReference type="PIRNR" id="PIRNR001338"/>
    </source>
</evidence>
<dbReference type="NCBIfam" id="TIGR01162">
    <property type="entry name" value="purE"/>
    <property type="match status" value="1"/>
</dbReference>
<dbReference type="STRING" id="759914.BP951000_1140"/>
<dbReference type="PANTHER" id="PTHR23046">
    <property type="entry name" value="PHOSPHORIBOSYLAMINOIMIDAZOLE CARBOXYLASE CATALYTIC SUBUNIT"/>
    <property type="match status" value="1"/>
</dbReference>
<dbReference type="GeneID" id="56439705"/>
<dbReference type="Gene3D" id="3.40.50.1970">
    <property type="match status" value="1"/>
</dbReference>
<comment type="function">
    <text evidence="3 4">Catalyzes the conversion of N5-carboxyaminoimidazole ribonucleotide (N5-CAIR) to 4-carboxy-5-aminoimidazole ribonucleotide (CAIR).</text>
</comment>
<dbReference type="UniPathway" id="UPA00074">
    <property type="reaction ID" value="UER00943"/>
</dbReference>
<dbReference type="eggNOG" id="COG0041">
    <property type="taxonomic scope" value="Bacteria"/>
</dbReference>
<organism evidence="7 8">
    <name type="scientific">Brachyspira pilosicoli (strain ATCC BAA-1826 / 95/1000)</name>
    <dbReference type="NCBI Taxonomy" id="759914"/>
    <lineage>
        <taxon>Bacteria</taxon>
        <taxon>Pseudomonadati</taxon>
        <taxon>Spirochaetota</taxon>
        <taxon>Spirochaetia</taxon>
        <taxon>Brachyspirales</taxon>
        <taxon>Brachyspiraceae</taxon>
        <taxon>Brachyspira</taxon>
    </lineage>
</organism>
<keyword evidence="1 3" id="KW-0658">Purine biosynthesis</keyword>
<name>D8IDA7_BRAP9</name>
<dbReference type="Proteomes" id="UP000000332">
    <property type="component" value="Chromosome"/>
</dbReference>
<dbReference type="InParanoid" id="D8IDA7"/>
<dbReference type="Pfam" id="PF00731">
    <property type="entry name" value="AIRC"/>
    <property type="match status" value="1"/>
</dbReference>
<gene>
    <name evidence="3 7" type="primary">purE</name>
    <name evidence="7" type="ordered locus">BP951000_1140</name>
</gene>
<evidence type="ECO:0000256" key="3">
    <source>
        <dbReference type="HAMAP-Rule" id="MF_01929"/>
    </source>
</evidence>
<feature type="binding site" evidence="3 5">
    <location>
        <position position="39"/>
    </location>
    <ligand>
        <name>substrate</name>
    </ligand>
</feature>
<evidence type="ECO:0000313" key="8">
    <source>
        <dbReference type="Proteomes" id="UP000000332"/>
    </source>
</evidence>
<dbReference type="RefSeq" id="WP_013244083.1">
    <property type="nucleotide sequence ID" value="NC_014330.1"/>
</dbReference>
<dbReference type="GO" id="GO:0006189">
    <property type="term" value="P:'de novo' IMP biosynthetic process"/>
    <property type="evidence" value="ECO:0007669"/>
    <property type="project" value="UniProtKB-UniRule"/>
</dbReference>
<dbReference type="GO" id="GO:0034023">
    <property type="term" value="F:5-(carboxyamino)imidazole ribonucleotide mutase activity"/>
    <property type="evidence" value="ECO:0007669"/>
    <property type="project" value="UniProtKB-UniRule"/>
</dbReference>
<dbReference type="InterPro" id="IPR033747">
    <property type="entry name" value="PurE_ClassI"/>
</dbReference>
<evidence type="ECO:0000256" key="2">
    <source>
        <dbReference type="ARBA" id="ARBA00023235"/>
    </source>
</evidence>
<dbReference type="HAMAP" id="MF_01929">
    <property type="entry name" value="PurE_classI"/>
    <property type="match status" value="1"/>
</dbReference>